<dbReference type="Proteomes" id="UP000032102">
    <property type="component" value="Unassembled WGS sequence"/>
</dbReference>
<dbReference type="Pfam" id="PF10752">
    <property type="entry name" value="DUF2533"/>
    <property type="match status" value="1"/>
</dbReference>
<reference evidence="1 2" key="1">
    <citation type="submission" date="2015-01" db="EMBL/GenBank/DDBJ databases">
        <title>Draft genome of Anoxybacillus thermarum strain AF/04.</title>
        <authorList>
            <person name="Poli A."/>
            <person name="Nicolaus B."/>
            <person name="Chan K.-G."/>
            <person name="Kahar U.M."/>
            <person name="Yaakob A.S."/>
            <person name="Chan C.S."/>
            <person name="Goh K.M."/>
        </authorList>
    </citation>
    <scope>NUCLEOTIDE SEQUENCE [LARGE SCALE GENOMIC DNA]</scope>
    <source>
        <strain evidence="1 2">AF/04</strain>
    </source>
</reference>
<name>A0A0D0Q8J7_9BACL</name>
<dbReference type="EMBL" id="JXTH01000027">
    <property type="protein sequence ID" value="KIQ94328.1"/>
    <property type="molecule type" value="Genomic_DNA"/>
</dbReference>
<evidence type="ECO:0000313" key="2">
    <source>
        <dbReference type="Proteomes" id="UP000032102"/>
    </source>
</evidence>
<dbReference type="InterPro" id="IPR019688">
    <property type="entry name" value="DUF2533"/>
</dbReference>
<evidence type="ECO:0008006" key="3">
    <source>
        <dbReference type="Google" id="ProtNLM"/>
    </source>
</evidence>
<comment type="caution">
    <text evidence="1">The sequence shown here is derived from an EMBL/GenBank/DDBJ whole genome shotgun (WGS) entry which is preliminary data.</text>
</comment>
<keyword evidence="2" id="KW-1185">Reference proteome</keyword>
<protein>
    <recommendedName>
        <fullName evidence="3">DUF2533 domain-containing protein</fullName>
    </recommendedName>
</protein>
<organism evidence="1 2">
    <name type="scientific">Anoxybacillus thermarum</name>
    <dbReference type="NCBI Taxonomy" id="404937"/>
    <lineage>
        <taxon>Bacteria</taxon>
        <taxon>Bacillati</taxon>
        <taxon>Bacillota</taxon>
        <taxon>Bacilli</taxon>
        <taxon>Bacillales</taxon>
        <taxon>Anoxybacillaceae</taxon>
        <taxon>Anoxybacillus</taxon>
    </lineage>
</organism>
<dbReference type="PATRIC" id="fig|404937.3.peg.1698"/>
<sequence length="91" mass="10401">MMNEVHQAITAHSQKQHALVRAFIELDAKREAYIEEAVSLCQRGEPFSVQNINEVTKQINELAKSGIVPQRKYVTVDMVKEYVQKLNNKSS</sequence>
<accession>A0A0D0Q8J7</accession>
<evidence type="ECO:0000313" key="1">
    <source>
        <dbReference type="EMBL" id="KIQ94328.1"/>
    </source>
</evidence>
<dbReference type="AlphaFoldDB" id="A0A0D0Q8J7"/>
<gene>
    <name evidence="1" type="ORF">LH47_01603</name>
</gene>
<proteinExistence type="predicted"/>